<gene>
    <name evidence="1" type="primary">MED16</name>
    <name evidence="4" type="ORF">HANVADRAFT_53435</name>
</gene>
<dbReference type="GO" id="GO:0016592">
    <property type="term" value="C:mediator complex"/>
    <property type="evidence" value="ECO:0007669"/>
    <property type="project" value="InterPro"/>
</dbReference>
<dbReference type="InterPro" id="IPR021665">
    <property type="entry name" value="Mediator_Med16_N"/>
</dbReference>
<dbReference type="Proteomes" id="UP000092321">
    <property type="component" value="Unassembled WGS sequence"/>
</dbReference>
<comment type="subunit">
    <text evidence="1">Component of the Mediator complex.</text>
</comment>
<keyword evidence="1" id="KW-0539">Nucleus</keyword>
<comment type="caution">
    <text evidence="4">The sequence shown here is derived from an EMBL/GenBank/DDBJ whole genome shotgun (WGS) entry which is preliminary data.</text>
</comment>
<keyword evidence="1" id="KW-0804">Transcription</keyword>
<comment type="similarity">
    <text evidence="1">Belongs to the Mediator complex subunit 16 family.</text>
</comment>
<feature type="region of interest" description="Disordered" evidence="2">
    <location>
        <begin position="165"/>
        <end position="193"/>
    </location>
</feature>
<organism evidence="4 5">
    <name type="scientific">Hanseniaspora valbyensis NRRL Y-1626</name>
    <dbReference type="NCBI Taxonomy" id="766949"/>
    <lineage>
        <taxon>Eukaryota</taxon>
        <taxon>Fungi</taxon>
        <taxon>Dikarya</taxon>
        <taxon>Ascomycota</taxon>
        <taxon>Saccharomycotina</taxon>
        <taxon>Saccharomycetes</taxon>
        <taxon>Saccharomycodales</taxon>
        <taxon>Saccharomycodaceae</taxon>
        <taxon>Hanseniaspora</taxon>
    </lineage>
</organism>
<dbReference type="AlphaFoldDB" id="A0A1B7TBE0"/>
<evidence type="ECO:0000259" key="3">
    <source>
        <dbReference type="Pfam" id="PF11635"/>
    </source>
</evidence>
<keyword evidence="1" id="KW-0805">Transcription regulation</keyword>
<keyword evidence="5" id="KW-1185">Reference proteome</keyword>
<comment type="function">
    <text evidence="1">Component of the Mediator complex, a coactivator involved in the regulated transcription of nearly all RNA polymerase II-dependent genes. Mediator functions as a bridge to convey information from gene-specific regulatory proteins to the basal RNA polymerase II transcription machinery. Mediator is recruited to promoters by direct interactions with regulatory proteins and serves as a scaffold for the assembly of a functional preinitiation complex with RNA polymerase II and the general transcription factors.</text>
</comment>
<dbReference type="Pfam" id="PF11635">
    <property type="entry name" value="Med16_N"/>
    <property type="match status" value="1"/>
</dbReference>
<reference evidence="5" key="1">
    <citation type="journal article" date="2016" name="Proc. Natl. Acad. Sci. U.S.A.">
        <title>Comparative genomics of biotechnologically important yeasts.</title>
        <authorList>
            <person name="Riley R."/>
            <person name="Haridas S."/>
            <person name="Wolfe K.H."/>
            <person name="Lopes M.R."/>
            <person name="Hittinger C.T."/>
            <person name="Goeker M."/>
            <person name="Salamov A.A."/>
            <person name="Wisecaver J.H."/>
            <person name="Long T.M."/>
            <person name="Calvey C.H."/>
            <person name="Aerts A.L."/>
            <person name="Barry K.W."/>
            <person name="Choi C."/>
            <person name="Clum A."/>
            <person name="Coughlan A.Y."/>
            <person name="Deshpande S."/>
            <person name="Douglass A.P."/>
            <person name="Hanson S.J."/>
            <person name="Klenk H.-P."/>
            <person name="LaButti K.M."/>
            <person name="Lapidus A."/>
            <person name="Lindquist E.A."/>
            <person name="Lipzen A.M."/>
            <person name="Meier-Kolthoff J.P."/>
            <person name="Ohm R.A."/>
            <person name="Otillar R.P."/>
            <person name="Pangilinan J.L."/>
            <person name="Peng Y."/>
            <person name="Rokas A."/>
            <person name="Rosa C.A."/>
            <person name="Scheuner C."/>
            <person name="Sibirny A.A."/>
            <person name="Slot J.C."/>
            <person name="Stielow J.B."/>
            <person name="Sun H."/>
            <person name="Kurtzman C.P."/>
            <person name="Blackwell M."/>
            <person name="Grigoriev I.V."/>
            <person name="Jeffries T.W."/>
        </authorList>
    </citation>
    <scope>NUCLEOTIDE SEQUENCE [LARGE SCALE GENOMIC DNA]</scope>
    <source>
        <strain evidence="5">NRRL Y-1626</strain>
    </source>
</reference>
<accession>A0A1B7TBE0</accession>
<feature type="domain" description="Mediator complex subunit Med16 N-terminal" evidence="3">
    <location>
        <begin position="194"/>
        <end position="530"/>
    </location>
</feature>
<sequence>MSSIYDQTASWSKYGLILHADGPNIGLTYLENLNGKNWRLAPSKWYKISKKTEVSKNLATDLDPVSVFSNTLPISHIQFNNWATLSGETAAVIDIGGNVTLVTLGYDKERICTFDNFTISFQDIVHQIPGSNDTIDTKSTGSTYYDLKYFANQISDGYDGKYTQPWSGDSKINNENEDPNGEANVSNDSTEKDKNIPTGILSFQWIGNSKKVMTSKLQATWKDSLNIGNTNNSNKSVLVNKLQFNNLPLFGCYYPHYIKHVFCAIRKNSEFVLWYNFLNSRTTRKVFLKLDVNLGEELLDDSQIAYCQETNNFLITTLQKDKNLLKVYKLSIDWNLKQYQLLQQKQEEQHPNINANELPHPILKSEEIVSFTLDTQLNGMDCTFIKHYFLNRSYEDNSSQDAELILQYELKDLLNGTVDTILKRYMVKKMSPTTLSTNIPLSQDSNVKLTRYQLKYLLDLEFTGNKVLQLDFHSILDLVTIRLGDGEIETFKRSNWMNCKNKNDLINNGQGVVNGNLDISTPLEVGFKFNNIHKDDKEVEWCIMSPLAAGLLYKYKGDFNLKFETYMKADKILKISELQIISLAHNFVHCTTHQPCGGEDVTLAIFNFLNTMPQESNNTKKDILFLILKTCFKFFGFMANSETDYIQKILVTKPMQKLTLLHLELSLSIDDNENSTVITRILIQSRTFWFAISQVSKTVTQAVTNLNNIQQQQDKSNGSNISILSLTLSYTKQDAIESIITFTTWFFKLINLINKQMILILNQQTNNDSNAEFILAVIGSKITRSMLLANIAELKKLTKLIVQFKNTTVSILQQSSNSFLDLINHNSKLLTNFEIFLTKLDEALKKAETDEQQQANPNNNIKLDGAFKETLIFSKGEIHKSFINYKHIIIKLYSSLVLPNLDISKAFFENHDTDLKIFTKEFLINQNSRENLNKYNNNNSVIVDKYDELFFKNYNTRIDDITKEVLKNPKSKKQFKQCNRCNSITISSVKNISQETGLDHFDDENYYYFNRHIYNGLSPNLISRRWNNSYYQMCVCSGVLKTLP</sequence>
<comment type="subcellular location">
    <subcellularLocation>
        <location evidence="1">Nucleus</location>
    </subcellularLocation>
</comment>
<evidence type="ECO:0000313" key="4">
    <source>
        <dbReference type="EMBL" id="OBA26059.1"/>
    </source>
</evidence>
<evidence type="ECO:0000256" key="2">
    <source>
        <dbReference type="SAM" id="MobiDB-lite"/>
    </source>
</evidence>
<dbReference type="EMBL" id="LXPE01000025">
    <property type="protein sequence ID" value="OBA26059.1"/>
    <property type="molecule type" value="Genomic_DNA"/>
</dbReference>
<name>A0A1B7TBE0_9ASCO</name>
<protein>
    <recommendedName>
        <fullName evidence="1">Mediator of RNA polymerase II transcription subunit 16</fullName>
    </recommendedName>
    <alternativeName>
        <fullName evidence="1">Mediator complex subunit 16</fullName>
    </alternativeName>
</protein>
<proteinExistence type="inferred from homology"/>
<dbReference type="OrthoDB" id="4139168at2759"/>
<evidence type="ECO:0000313" key="5">
    <source>
        <dbReference type="Proteomes" id="UP000092321"/>
    </source>
</evidence>
<keyword evidence="1" id="KW-0010">Activator</keyword>
<evidence type="ECO:0000256" key="1">
    <source>
        <dbReference type="RuleBase" id="RU364149"/>
    </source>
</evidence>